<dbReference type="AlphaFoldDB" id="A0A2U8FIA5"/>
<evidence type="ECO:0000256" key="5">
    <source>
        <dbReference type="ARBA" id="ARBA00022967"/>
    </source>
</evidence>
<evidence type="ECO:0000313" key="9">
    <source>
        <dbReference type="EMBL" id="AWI50693.1"/>
    </source>
</evidence>
<dbReference type="Gene3D" id="3.40.50.300">
    <property type="entry name" value="P-loop containing nucleotide triphosphate hydrolases"/>
    <property type="match status" value="1"/>
</dbReference>
<dbReference type="GO" id="GO:0016887">
    <property type="term" value="F:ATP hydrolysis activity"/>
    <property type="evidence" value="ECO:0007669"/>
    <property type="project" value="InterPro"/>
</dbReference>
<dbReference type="InterPro" id="IPR027417">
    <property type="entry name" value="P-loop_NTPase"/>
</dbReference>
<dbReference type="PROSITE" id="PS00211">
    <property type="entry name" value="ABC_TRANSPORTER_1"/>
    <property type="match status" value="1"/>
</dbReference>
<keyword evidence="3" id="KW-0547">Nucleotide-binding</keyword>
<dbReference type="InterPro" id="IPR008995">
    <property type="entry name" value="Mo/tungstate-bd_C_term_dom"/>
</dbReference>
<dbReference type="Pfam" id="PF12857">
    <property type="entry name" value="TOBE_3"/>
    <property type="match status" value="1"/>
</dbReference>
<dbReference type="SMART" id="SM00382">
    <property type="entry name" value="AAA"/>
    <property type="match status" value="1"/>
</dbReference>
<dbReference type="GO" id="GO:0043190">
    <property type="term" value="C:ATP-binding cassette (ABC) transporter complex"/>
    <property type="evidence" value="ECO:0007669"/>
    <property type="project" value="InterPro"/>
</dbReference>
<sequence>MAITVKNINKTFEQFQALHDINLTIPNGELTALLGPSGCGKTTLLRIIAGLEQATSGQILFDDNNVTQLSAKERDIGFVFQHYALFRHMTIADNIAFGLRMKPKSERLSDAEIQAKVKNLLTLIQLEHIGNRYPDQLSGGQRQRVALARAIATEPKVLLLDEPFGALDAKVRKDLRRWLRDFHHEINVTSIFVTHDQDEALEVADKIILMNKGKIEQIGTPEQVYKQPQTAFVADFLGDVNLLHGYILGGILHIDSFKKEVENCRQANDVVVYVRPHEIFVTKRVVENSLRGTISRIHTAGPTVFLEVINQKEGTIEVSMSYSQFEQEAFQLGDTVYLQPQLLNFFVQDELIEYMI</sequence>
<dbReference type="PANTHER" id="PTHR42781:SF4">
    <property type="entry name" value="SPERMIDINE_PUTRESCINE IMPORT ATP-BINDING PROTEIN POTA"/>
    <property type="match status" value="1"/>
</dbReference>
<evidence type="ECO:0000256" key="4">
    <source>
        <dbReference type="ARBA" id="ARBA00022840"/>
    </source>
</evidence>
<keyword evidence="10" id="KW-1185">Reference proteome</keyword>
<evidence type="ECO:0000256" key="6">
    <source>
        <dbReference type="ARBA" id="ARBA00023032"/>
    </source>
</evidence>
<dbReference type="NCBIfam" id="TIGR00968">
    <property type="entry name" value="3a0106s01"/>
    <property type="match status" value="1"/>
</dbReference>
<evidence type="ECO:0000256" key="7">
    <source>
        <dbReference type="ARBA" id="ARBA00023136"/>
    </source>
</evidence>
<dbReference type="EMBL" id="CP029206">
    <property type="protein sequence ID" value="AWI50693.1"/>
    <property type="molecule type" value="Genomic_DNA"/>
</dbReference>
<dbReference type="InterPro" id="IPR017871">
    <property type="entry name" value="ABC_transporter-like_CS"/>
</dbReference>
<organism evidence="9 10">
    <name type="scientific">Actinobacillus porcitonsillarum</name>
    <dbReference type="NCBI Taxonomy" id="189834"/>
    <lineage>
        <taxon>Bacteria</taxon>
        <taxon>Pseudomonadati</taxon>
        <taxon>Pseudomonadota</taxon>
        <taxon>Gammaproteobacteria</taxon>
        <taxon>Pasteurellales</taxon>
        <taxon>Pasteurellaceae</taxon>
        <taxon>Actinobacillus</taxon>
    </lineage>
</organism>
<dbReference type="InterPro" id="IPR024765">
    <property type="entry name" value="TOBE-like"/>
</dbReference>
<dbReference type="KEGG" id="apor:DDU33_03930"/>
<dbReference type="CDD" id="cd03296">
    <property type="entry name" value="ABC_CysA_sulfate_importer"/>
    <property type="match status" value="1"/>
</dbReference>
<evidence type="ECO:0000256" key="3">
    <source>
        <dbReference type="ARBA" id="ARBA00022741"/>
    </source>
</evidence>
<feature type="domain" description="ABC transporter" evidence="8">
    <location>
        <begin position="3"/>
        <end position="237"/>
    </location>
</feature>
<dbReference type="InterPro" id="IPR050093">
    <property type="entry name" value="ABC_SmlMolc_Importer"/>
</dbReference>
<keyword evidence="4 9" id="KW-0067">ATP-binding</keyword>
<dbReference type="RefSeq" id="WP_108923288.1">
    <property type="nucleotide sequence ID" value="NZ_CP029206.1"/>
</dbReference>
<proteinExistence type="predicted"/>
<dbReference type="GO" id="GO:0015419">
    <property type="term" value="F:ABC-type sulfate transporter activity"/>
    <property type="evidence" value="ECO:0007669"/>
    <property type="project" value="InterPro"/>
</dbReference>
<dbReference type="PANTHER" id="PTHR42781">
    <property type="entry name" value="SPERMIDINE/PUTRESCINE IMPORT ATP-BINDING PROTEIN POTA"/>
    <property type="match status" value="1"/>
</dbReference>
<evidence type="ECO:0000256" key="2">
    <source>
        <dbReference type="ARBA" id="ARBA00022475"/>
    </source>
</evidence>
<reference evidence="10" key="1">
    <citation type="submission" date="2018-05" db="EMBL/GenBank/DDBJ databases">
        <title>Complete genome sequence of Actinobacillus porcitonsillarum reference strain 9953L55 (CCUG 46996).</title>
        <authorList>
            <person name="Dona V."/>
            <person name="Perreten V."/>
        </authorList>
    </citation>
    <scope>NUCLEOTIDE SEQUENCE [LARGE SCALE GENOMIC DNA]</scope>
    <source>
        <strain evidence="10">9953L55</strain>
    </source>
</reference>
<dbReference type="GO" id="GO:0005524">
    <property type="term" value="F:ATP binding"/>
    <property type="evidence" value="ECO:0007669"/>
    <property type="project" value="UniProtKB-KW"/>
</dbReference>
<protein>
    <submittedName>
        <fullName evidence="9">Sulfate ABC transporter ATP-binding protein</fullName>
    </submittedName>
</protein>
<keyword evidence="6" id="KW-0764">Sulfate transport</keyword>
<keyword evidence="5" id="KW-1278">Translocase</keyword>
<gene>
    <name evidence="9" type="ORF">DDU33_03930</name>
</gene>
<evidence type="ECO:0000256" key="1">
    <source>
        <dbReference type="ARBA" id="ARBA00022448"/>
    </source>
</evidence>
<evidence type="ECO:0000259" key="8">
    <source>
        <dbReference type="PROSITE" id="PS50893"/>
    </source>
</evidence>
<accession>A0A2U8FIA5</accession>
<dbReference type="Pfam" id="PF00005">
    <property type="entry name" value="ABC_tran"/>
    <property type="match status" value="1"/>
</dbReference>
<dbReference type="Proteomes" id="UP000244920">
    <property type="component" value="Chromosome"/>
</dbReference>
<keyword evidence="1" id="KW-0813">Transport</keyword>
<keyword evidence="7" id="KW-0472">Membrane</keyword>
<dbReference type="InterPro" id="IPR003439">
    <property type="entry name" value="ABC_transporter-like_ATP-bd"/>
</dbReference>
<dbReference type="InterPro" id="IPR003593">
    <property type="entry name" value="AAA+_ATPase"/>
</dbReference>
<dbReference type="SUPFAM" id="SSF50331">
    <property type="entry name" value="MOP-like"/>
    <property type="match status" value="1"/>
</dbReference>
<keyword evidence="2" id="KW-1003">Cell membrane</keyword>
<dbReference type="SUPFAM" id="SSF52540">
    <property type="entry name" value="P-loop containing nucleoside triphosphate hydrolases"/>
    <property type="match status" value="1"/>
</dbReference>
<name>A0A2U8FIA5_9PAST</name>
<evidence type="ECO:0000313" key="10">
    <source>
        <dbReference type="Proteomes" id="UP000244920"/>
    </source>
</evidence>
<dbReference type="PROSITE" id="PS50893">
    <property type="entry name" value="ABC_TRANSPORTER_2"/>
    <property type="match status" value="1"/>
</dbReference>
<dbReference type="FunFam" id="3.40.50.300:FF:000227">
    <property type="entry name" value="Sulfate/thiosulfate import ATP-binding protein CysA"/>
    <property type="match status" value="1"/>
</dbReference>
<dbReference type="InterPro" id="IPR005666">
    <property type="entry name" value="Sulph_transpt1"/>
</dbReference>